<evidence type="ECO:0000256" key="1">
    <source>
        <dbReference type="SAM" id="Phobius"/>
    </source>
</evidence>
<feature type="transmembrane region" description="Helical" evidence="1">
    <location>
        <begin position="77"/>
        <end position="103"/>
    </location>
</feature>
<keyword evidence="1" id="KW-0812">Transmembrane</keyword>
<name>A0A8D8U9B2_9HEMI</name>
<dbReference type="EMBL" id="HBUF01340753">
    <property type="protein sequence ID" value="CAG6702981.1"/>
    <property type="molecule type" value="Transcribed_RNA"/>
</dbReference>
<dbReference type="EMBL" id="HBUF01340757">
    <property type="protein sequence ID" value="CAG6702993.1"/>
    <property type="molecule type" value="Transcribed_RNA"/>
</dbReference>
<accession>A0A8D8U9B2</accession>
<sequence>MPTVDPLVTIQDMESVSAKLDSQGMVIVCVILLPLLQTLKPSPVLNGTNPLNAPRRMEPKRFTLSLSPPSVDATLTVLRILILAHSSVCVMMGSIGMVTLVALKHRKKGNVNRLVIRTPNVSRMISPSKQSASVTSDTRVMV</sequence>
<evidence type="ECO:0000313" key="2">
    <source>
        <dbReference type="EMBL" id="CAG6702981.1"/>
    </source>
</evidence>
<dbReference type="EMBL" id="HBUF01340758">
    <property type="protein sequence ID" value="CAG6702996.1"/>
    <property type="molecule type" value="Transcribed_RNA"/>
</dbReference>
<proteinExistence type="predicted"/>
<dbReference type="EMBL" id="HBUF01340754">
    <property type="protein sequence ID" value="CAG6702984.1"/>
    <property type="molecule type" value="Transcribed_RNA"/>
</dbReference>
<keyword evidence="1" id="KW-1133">Transmembrane helix</keyword>
<dbReference type="EMBL" id="HBUF01340755">
    <property type="protein sequence ID" value="CAG6702987.1"/>
    <property type="molecule type" value="Transcribed_RNA"/>
</dbReference>
<organism evidence="2">
    <name type="scientific">Cacopsylla melanoneura</name>
    <dbReference type="NCBI Taxonomy" id="428564"/>
    <lineage>
        <taxon>Eukaryota</taxon>
        <taxon>Metazoa</taxon>
        <taxon>Ecdysozoa</taxon>
        <taxon>Arthropoda</taxon>
        <taxon>Hexapoda</taxon>
        <taxon>Insecta</taxon>
        <taxon>Pterygota</taxon>
        <taxon>Neoptera</taxon>
        <taxon>Paraneoptera</taxon>
        <taxon>Hemiptera</taxon>
        <taxon>Sternorrhyncha</taxon>
        <taxon>Psylloidea</taxon>
        <taxon>Psyllidae</taxon>
        <taxon>Psyllinae</taxon>
        <taxon>Cacopsylla</taxon>
    </lineage>
</organism>
<reference evidence="2" key="1">
    <citation type="submission" date="2021-05" db="EMBL/GenBank/DDBJ databases">
        <authorList>
            <person name="Alioto T."/>
            <person name="Alioto T."/>
            <person name="Gomez Garrido J."/>
        </authorList>
    </citation>
    <scope>NUCLEOTIDE SEQUENCE</scope>
</reference>
<protein>
    <submittedName>
        <fullName evidence="2">Uncharacterized protein</fullName>
    </submittedName>
</protein>
<keyword evidence="1" id="KW-0472">Membrane</keyword>
<dbReference type="AlphaFoldDB" id="A0A8D8U9B2"/>
<dbReference type="EMBL" id="HBUF01340756">
    <property type="protein sequence ID" value="CAG6702990.1"/>
    <property type="molecule type" value="Transcribed_RNA"/>
</dbReference>